<accession>A0A2G9HD15</accession>
<evidence type="ECO:0000313" key="2">
    <source>
        <dbReference type="Proteomes" id="UP000231279"/>
    </source>
</evidence>
<name>A0A2G9HD15_9LAMI</name>
<dbReference type="AlphaFoldDB" id="A0A2G9HD15"/>
<dbReference type="Proteomes" id="UP000231279">
    <property type="component" value="Unassembled WGS sequence"/>
</dbReference>
<evidence type="ECO:0000313" key="1">
    <source>
        <dbReference type="EMBL" id="PIN15353.1"/>
    </source>
</evidence>
<sequence>MFSTFKPSFELDGVRNNRYTLLQLPHLTANNSTPHQDSSFAISYYNILFFHSLTQEFI</sequence>
<reference evidence="2" key="1">
    <citation type="journal article" date="2018" name="Gigascience">
        <title>Genome assembly of the Pink Ipe (Handroanthus impetiginosus, Bignoniaceae), a highly valued, ecologically keystone Neotropical timber forest tree.</title>
        <authorList>
            <person name="Silva-Junior O.B."/>
            <person name="Grattapaglia D."/>
            <person name="Novaes E."/>
            <person name="Collevatti R.G."/>
        </authorList>
    </citation>
    <scope>NUCLEOTIDE SEQUENCE [LARGE SCALE GENOMIC DNA]</scope>
    <source>
        <strain evidence="2">cv. UFG-1</strain>
    </source>
</reference>
<gene>
    <name evidence="1" type="ORF">CDL12_12006</name>
</gene>
<comment type="caution">
    <text evidence="1">The sequence shown here is derived from an EMBL/GenBank/DDBJ whole genome shotgun (WGS) entry which is preliminary data.</text>
</comment>
<proteinExistence type="predicted"/>
<organism evidence="1 2">
    <name type="scientific">Handroanthus impetiginosus</name>
    <dbReference type="NCBI Taxonomy" id="429701"/>
    <lineage>
        <taxon>Eukaryota</taxon>
        <taxon>Viridiplantae</taxon>
        <taxon>Streptophyta</taxon>
        <taxon>Embryophyta</taxon>
        <taxon>Tracheophyta</taxon>
        <taxon>Spermatophyta</taxon>
        <taxon>Magnoliopsida</taxon>
        <taxon>eudicotyledons</taxon>
        <taxon>Gunneridae</taxon>
        <taxon>Pentapetalae</taxon>
        <taxon>asterids</taxon>
        <taxon>lamiids</taxon>
        <taxon>Lamiales</taxon>
        <taxon>Bignoniaceae</taxon>
        <taxon>Crescentiina</taxon>
        <taxon>Tabebuia alliance</taxon>
        <taxon>Handroanthus</taxon>
    </lineage>
</organism>
<dbReference type="EMBL" id="NKXS01002095">
    <property type="protein sequence ID" value="PIN15353.1"/>
    <property type="molecule type" value="Genomic_DNA"/>
</dbReference>
<protein>
    <submittedName>
        <fullName evidence="1">Uncharacterized protein</fullName>
    </submittedName>
</protein>
<keyword evidence="2" id="KW-1185">Reference proteome</keyword>